<organism evidence="4 5">
    <name type="scientific">Coemansia asiatica</name>
    <dbReference type="NCBI Taxonomy" id="1052880"/>
    <lineage>
        <taxon>Eukaryota</taxon>
        <taxon>Fungi</taxon>
        <taxon>Fungi incertae sedis</taxon>
        <taxon>Zoopagomycota</taxon>
        <taxon>Kickxellomycotina</taxon>
        <taxon>Kickxellomycetes</taxon>
        <taxon>Kickxellales</taxon>
        <taxon>Kickxellaceae</taxon>
        <taxon>Coemansia</taxon>
    </lineage>
</organism>
<dbReference type="InterPro" id="IPR050960">
    <property type="entry name" value="AB_hydrolase_4_sf"/>
</dbReference>
<dbReference type="InterPro" id="IPR012020">
    <property type="entry name" value="ABHD4"/>
</dbReference>
<feature type="active site" description="Charge relay system" evidence="2">
    <location>
        <position position="324"/>
    </location>
</feature>
<dbReference type="PANTHER" id="PTHR10794:SF63">
    <property type="entry name" value="ALPHA_BETA HYDROLASE 1, ISOFORM A"/>
    <property type="match status" value="1"/>
</dbReference>
<gene>
    <name evidence="4" type="ORF">LPJ64_000745</name>
</gene>
<dbReference type="GO" id="GO:0047372">
    <property type="term" value="F:monoacylglycerol lipase activity"/>
    <property type="evidence" value="ECO:0007669"/>
    <property type="project" value="TreeGrafter"/>
</dbReference>
<dbReference type="SUPFAM" id="SSF53474">
    <property type="entry name" value="alpha/beta-Hydrolases"/>
    <property type="match status" value="1"/>
</dbReference>
<proteinExistence type="inferred from homology"/>
<evidence type="ECO:0000259" key="3">
    <source>
        <dbReference type="Pfam" id="PF00561"/>
    </source>
</evidence>
<dbReference type="GO" id="GO:0051792">
    <property type="term" value="P:medium-chain fatty acid biosynthetic process"/>
    <property type="evidence" value="ECO:0007669"/>
    <property type="project" value="TreeGrafter"/>
</dbReference>
<comment type="similarity">
    <text evidence="1">Belongs to the AB hydrolase superfamily. AB hydrolase 4 family.</text>
</comment>
<dbReference type="AlphaFoldDB" id="A0A9W8CML6"/>
<dbReference type="PANTHER" id="PTHR10794">
    <property type="entry name" value="ABHYDROLASE DOMAIN-CONTAINING PROTEIN"/>
    <property type="match status" value="1"/>
</dbReference>
<dbReference type="Gene3D" id="3.40.50.1820">
    <property type="entry name" value="alpha/beta hydrolase"/>
    <property type="match status" value="1"/>
</dbReference>
<dbReference type="InterPro" id="IPR000073">
    <property type="entry name" value="AB_hydrolase_1"/>
</dbReference>
<dbReference type="PIRSF" id="PIRSF005211">
    <property type="entry name" value="Ab_hydro_YheT"/>
    <property type="match status" value="1"/>
</dbReference>
<dbReference type="GO" id="GO:0008126">
    <property type="term" value="F:acetylesterase activity"/>
    <property type="evidence" value="ECO:0007669"/>
    <property type="project" value="TreeGrafter"/>
</dbReference>
<feature type="active site" description="Charge relay system" evidence="2">
    <location>
        <position position="353"/>
    </location>
</feature>
<evidence type="ECO:0000256" key="2">
    <source>
        <dbReference type="PIRSR" id="PIRSR005211-1"/>
    </source>
</evidence>
<dbReference type="GO" id="GO:0051793">
    <property type="term" value="P:medium-chain fatty acid catabolic process"/>
    <property type="evidence" value="ECO:0007669"/>
    <property type="project" value="TreeGrafter"/>
</dbReference>
<dbReference type="EMBL" id="JANBOH010000016">
    <property type="protein sequence ID" value="KAJ1647933.1"/>
    <property type="molecule type" value="Genomic_DNA"/>
</dbReference>
<dbReference type="Proteomes" id="UP001145021">
    <property type="component" value="Unassembled WGS sequence"/>
</dbReference>
<protein>
    <recommendedName>
        <fullName evidence="3">AB hydrolase-1 domain-containing protein</fullName>
    </recommendedName>
</protein>
<dbReference type="Pfam" id="PF00561">
    <property type="entry name" value="Abhydrolase_1"/>
    <property type="match status" value="1"/>
</dbReference>
<evidence type="ECO:0000256" key="1">
    <source>
        <dbReference type="ARBA" id="ARBA00010884"/>
    </source>
</evidence>
<name>A0A9W8CML6_9FUNG</name>
<reference evidence="4" key="1">
    <citation type="submission" date="2022-07" db="EMBL/GenBank/DDBJ databases">
        <title>Phylogenomic reconstructions and comparative analyses of Kickxellomycotina fungi.</title>
        <authorList>
            <person name="Reynolds N.K."/>
            <person name="Stajich J.E."/>
            <person name="Barry K."/>
            <person name="Grigoriev I.V."/>
            <person name="Crous P."/>
            <person name="Smith M.E."/>
        </authorList>
    </citation>
    <scope>NUCLEOTIDE SEQUENCE</scope>
    <source>
        <strain evidence="4">NBRC 105413</strain>
    </source>
</reference>
<evidence type="ECO:0000313" key="4">
    <source>
        <dbReference type="EMBL" id="KAJ1647933.1"/>
    </source>
</evidence>
<accession>A0A9W8CML6</accession>
<keyword evidence="5" id="KW-1185">Reference proteome</keyword>
<comment type="caution">
    <text evidence="4">The sequence shown here is derived from an EMBL/GenBank/DDBJ whole genome shotgun (WGS) entry which is preliminary data.</text>
</comment>
<evidence type="ECO:0000313" key="5">
    <source>
        <dbReference type="Proteomes" id="UP001145021"/>
    </source>
</evidence>
<feature type="domain" description="AB hydrolase-1" evidence="3">
    <location>
        <begin position="111"/>
        <end position="235"/>
    </location>
</feature>
<sequence length="381" mass="42647">MVYTTLFPKWWFRVQLTHAPSEKQPQRGSKTLLEQIRATCPTLADPEMAYYIPSWIMPNGDMQTIYLYTQHYRPAGCPVDFEREIFVFSDGGKAAVDWALPRRDQQNADSPLMILVPGIAGCSFDYYSRSFIKSIGHQPYGHQVVVLHSRGVNGVELATPIAFHGGMTDDLREFVQYIARTRPNAPLIGIGFSLGANILTKYVGEEGDQCRFVAAASVCNPFDIDATVNSMCAPTLKNRYLYAAALTKSLVQVFTDNEQVIMAGDVQLDRQAIAASRNINEFNEQYTAKIFGFGSARDLNTGGSCIQYLCKIKIPMLFINALDDPMCYRHTIPYAEIEANPNLVLACTRYGGHLAYFEGTGLSPWLPKQLSQFIQGMLDWK</sequence>
<feature type="active site" description="Charge relay system" evidence="2">
    <location>
        <position position="193"/>
    </location>
</feature>
<dbReference type="InterPro" id="IPR029058">
    <property type="entry name" value="AB_hydrolase_fold"/>
</dbReference>